<reference evidence="10 11" key="1">
    <citation type="submission" date="2018-12" db="EMBL/GenBank/DDBJ databases">
        <title>The genome of Variovorax gossypii DSM 100435.</title>
        <authorList>
            <person name="Gao J."/>
            <person name="Sun J."/>
        </authorList>
    </citation>
    <scope>NUCLEOTIDE SEQUENCE [LARGE SCALE GENOMIC DNA]</scope>
    <source>
        <strain evidence="10 11">DSM 100435</strain>
    </source>
</reference>
<evidence type="ECO:0000256" key="5">
    <source>
        <dbReference type="ARBA" id="ARBA00022989"/>
    </source>
</evidence>
<dbReference type="Proteomes" id="UP000267418">
    <property type="component" value="Unassembled WGS sequence"/>
</dbReference>
<dbReference type="OrthoDB" id="9808638at2"/>
<evidence type="ECO:0000256" key="3">
    <source>
        <dbReference type="ARBA" id="ARBA00022475"/>
    </source>
</evidence>
<dbReference type="InterPro" id="IPR045324">
    <property type="entry name" value="Small_multidrug_res"/>
</dbReference>
<name>A0A3S0QBW6_9BURK</name>
<dbReference type="EMBL" id="RXOE01000001">
    <property type="protein sequence ID" value="RTQ36289.1"/>
    <property type="molecule type" value="Genomic_DNA"/>
</dbReference>
<organism evidence="10 11">
    <name type="scientific">Variovorax gossypii</name>
    <dbReference type="NCBI Taxonomy" id="1679495"/>
    <lineage>
        <taxon>Bacteria</taxon>
        <taxon>Pseudomonadati</taxon>
        <taxon>Pseudomonadota</taxon>
        <taxon>Betaproteobacteria</taxon>
        <taxon>Burkholderiales</taxon>
        <taxon>Comamonadaceae</taxon>
        <taxon>Variovorax</taxon>
    </lineage>
</organism>
<dbReference type="InterPro" id="IPR000390">
    <property type="entry name" value="Small_drug/metabolite_transptr"/>
</dbReference>
<dbReference type="PANTHER" id="PTHR30561">
    <property type="entry name" value="SMR FAMILY PROTON-DEPENDENT DRUG EFFLUX TRANSPORTER SUGE"/>
    <property type="match status" value="1"/>
</dbReference>
<evidence type="ECO:0000313" key="11">
    <source>
        <dbReference type="Proteomes" id="UP000267418"/>
    </source>
</evidence>
<proteinExistence type="inferred from homology"/>
<protein>
    <submittedName>
        <fullName evidence="10">Multidrug efflux SMR transporter</fullName>
    </submittedName>
</protein>
<accession>A0A3S0QBW6</accession>
<keyword evidence="6 9" id="KW-0472">Membrane</keyword>
<gene>
    <name evidence="10" type="ORF">EJP69_00595</name>
</gene>
<evidence type="ECO:0000256" key="4">
    <source>
        <dbReference type="ARBA" id="ARBA00022692"/>
    </source>
</evidence>
<dbReference type="AlphaFoldDB" id="A0A3S0QBW6"/>
<comment type="similarity">
    <text evidence="7 8">Belongs to the drug/metabolite transporter (DMT) superfamily. Small multidrug resistance (SMR) (TC 2.A.7.1) family.</text>
</comment>
<evidence type="ECO:0000313" key="10">
    <source>
        <dbReference type="EMBL" id="RTQ36289.1"/>
    </source>
</evidence>
<sequence length="110" mass="11295">MSPQTLAWLLLAASVAAEVAGTMALRFAEGFTRLVPSVVTGACYAAAIWLMSLAVRELGVGLSYAVWAGSGTVLIAVLGMIWLGEPVTLPRIAGVAAIVAGVIVLNLEAR</sequence>
<evidence type="ECO:0000256" key="9">
    <source>
        <dbReference type="SAM" id="Phobius"/>
    </source>
</evidence>
<keyword evidence="2" id="KW-0813">Transport</keyword>
<dbReference type="InterPro" id="IPR037185">
    <property type="entry name" value="EmrE-like"/>
</dbReference>
<dbReference type="RefSeq" id="WP_126468404.1">
    <property type="nucleotide sequence ID" value="NZ_RXOE01000001.1"/>
</dbReference>
<comment type="caution">
    <text evidence="10">The sequence shown here is derived from an EMBL/GenBank/DDBJ whole genome shotgun (WGS) entry which is preliminary data.</text>
</comment>
<dbReference type="SUPFAM" id="SSF103481">
    <property type="entry name" value="Multidrug resistance efflux transporter EmrE"/>
    <property type="match status" value="1"/>
</dbReference>
<keyword evidence="5 9" id="KW-1133">Transmembrane helix</keyword>
<evidence type="ECO:0000256" key="2">
    <source>
        <dbReference type="ARBA" id="ARBA00022448"/>
    </source>
</evidence>
<dbReference type="Gene3D" id="1.10.3730.20">
    <property type="match status" value="1"/>
</dbReference>
<feature type="transmembrane region" description="Helical" evidence="9">
    <location>
        <begin position="89"/>
        <end position="107"/>
    </location>
</feature>
<dbReference type="GO" id="GO:0005886">
    <property type="term" value="C:plasma membrane"/>
    <property type="evidence" value="ECO:0007669"/>
    <property type="project" value="UniProtKB-SubCell"/>
</dbReference>
<keyword evidence="4 8" id="KW-0812">Transmembrane</keyword>
<evidence type="ECO:0000256" key="7">
    <source>
        <dbReference type="ARBA" id="ARBA00038032"/>
    </source>
</evidence>
<dbReference type="GO" id="GO:1990961">
    <property type="term" value="P:xenobiotic detoxification by transmembrane export across the plasma membrane"/>
    <property type="evidence" value="ECO:0007669"/>
    <property type="project" value="UniProtKB-ARBA"/>
</dbReference>
<dbReference type="FunFam" id="1.10.3730.20:FF:000001">
    <property type="entry name" value="Quaternary ammonium compound resistance transporter SugE"/>
    <property type="match status" value="1"/>
</dbReference>
<feature type="transmembrane region" description="Helical" evidence="9">
    <location>
        <begin position="34"/>
        <end position="55"/>
    </location>
</feature>
<dbReference type="GO" id="GO:0022857">
    <property type="term" value="F:transmembrane transporter activity"/>
    <property type="evidence" value="ECO:0007669"/>
    <property type="project" value="InterPro"/>
</dbReference>
<dbReference type="PANTHER" id="PTHR30561:SF1">
    <property type="entry name" value="MULTIDRUG TRANSPORTER EMRE"/>
    <property type="match status" value="1"/>
</dbReference>
<keyword evidence="3" id="KW-1003">Cell membrane</keyword>
<dbReference type="Pfam" id="PF00893">
    <property type="entry name" value="Multi_Drug_Res"/>
    <property type="match status" value="1"/>
</dbReference>
<comment type="subcellular location">
    <subcellularLocation>
        <location evidence="1 8">Cell membrane</location>
        <topology evidence="1 8">Multi-pass membrane protein</topology>
    </subcellularLocation>
</comment>
<feature type="transmembrane region" description="Helical" evidence="9">
    <location>
        <begin position="62"/>
        <end position="83"/>
    </location>
</feature>
<evidence type="ECO:0000256" key="1">
    <source>
        <dbReference type="ARBA" id="ARBA00004651"/>
    </source>
</evidence>
<evidence type="ECO:0000256" key="8">
    <source>
        <dbReference type="RuleBase" id="RU003942"/>
    </source>
</evidence>
<keyword evidence="11" id="KW-1185">Reference proteome</keyword>
<evidence type="ECO:0000256" key="6">
    <source>
        <dbReference type="ARBA" id="ARBA00023136"/>
    </source>
</evidence>